<dbReference type="PANTHER" id="PTHR30347">
    <property type="entry name" value="POTASSIUM CHANNEL RELATED"/>
    <property type="match status" value="1"/>
</dbReference>
<sequence length="369" mass="42203">MANAGVKGRPIAPLVLSSQERAYLERQVRRHRVARSLSERCRAILRCAVGLPSKSVAAELGIHEHTVGKWRRRFLKDRCDGLLDEARPGRPRTIDDDQVAEVIERTLRTTPPDATHWSIRSMAADTGFSHTTIRRMWTAFGLQPHRSQTFKLSSDPLFVDKVRDIVGLYLSPPNRAVVLSVDEKSQIQALDREQPVLPMMPGVPERRTPSYVRHGTTTLFAALDVASGFVIGKCYKRHRALEFLKFLKEIDAQIPEGLAVHIVMDNYATHKTPKIKAWLARRPHYHVHFTPTSASWINQIERWFAELTRKQIRRGVHTSVRQLEADIRTFIELHNNNPKPFKWTKSADQILASVKRFCHKAQQTLCGEL</sequence>
<proteinExistence type="predicted"/>
<dbReference type="InterPro" id="IPR038717">
    <property type="entry name" value="Tc1-like_DDE_dom"/>
</dbReference>
<dbReference type="Pfam" id="PF13358">
    <property type="entry name" value="DDE_3"/>
    <property type="match status" value="1"/>
</dbReference>
<dbReference type="Gene3D" id="1.10.10.10">
    <property type="entry name" value="Winged helix-like DNA-binding domain superfamily/Winged helix DNA-binding domain"/>
    <property type="match status" value="1"/>
</dbReference>
<name>A0A809Y5E6_9BRAD</name>
<dbReference type="InterPro" id="IPR047655">
    <property type="entry name" value="Transpos_IS630-like"/>
</dbReference>
<evidence type="ECO:0000313" key="2">
    <source>
        <dbReference type="EMBL" id="BCE34989.1"/>
    </source>
</evidence>
<organism evidence="2">
    <name type="scientific">Bradyrhizobium diazoefficiens</name>
    <dbReference type="NCBI Taxonomy" id="1355477"/>
    <lineage>
        <taxon>Bacteria</taxon>
        <taxon>Pseudomonadati</taxon>
        <taxon>Pseudomonadota</taxon>
        <taxon>Alphaproteobacteria</taxon>
        <taxon>Hyphomicrobiales</taxon>
        <taxon>Nitrobacteraceae</taxon>
        <taxon>Bradyrhizobium</taxon>
    </lineage>
</organism>
<dbReference type="AlphaFoldDB" id="A0A809Y5E6"/>
<dbReference type="InterPro" id="IPR036397">
    <property type="entry name" value="RNaseH_sf"/>
</dbReference>
<reference evidence="2" key="1">
    <citation type="submission" date="2020-05" db="EMBL/GenBank/DDBJ databases">
        <title>Complete genome sequence of Bradyrhizobium diazoefficiens XF3 isolated from soybean nodule.</title>
        <authorList>
            <person name="Noda R."/>
            <person name="Kakizaki K."/>
            <person name="Minamisawa K."/>
        </authorList>
    </citation>
    <scope>NUCLEOTIDE SEQUENCE</scope>
    <source>
        <strain evidence="2">XF3</strain>
    </source>
</reference>
<dbReference type="PANTHER" id="PTHR30347:SF1">
    <property type="entry name" value="MECHANOSENSITIVE CHANNEL MSCK"/>
    <property type="match status" value="1"/>
</dbReference>
<dbReference type="SUPFAM" id="SSF46689">
    <property type="entry name" value="Homeodomain-like"/>
    <property type="match status" value="1"/>
</dbReference>
<evidence type="ECO:0000259" key="1">
    <source>
        <dbReference type="Pfam" id="PF13358"/>
    </source>
</evidence>
<gene>
    <name evidence="2" type="ORF">XF3B_00200</name>
</gene>
<protein>
    <submittedName>
        <fullName evidence="2">IS630 family transposase</fullName>
    </submittedName>
</protein>
<dbReference type="EMBL" id="AP023093">
    <property type="protein sequence ID" value="BCE34989.1"/>
    <property type="molecule type" value="Genomic_DNA"/>
</dbReference>
<dbReference type="SUPFAM" id="SSF53098">
    <property type="entry name" value="Ribonuclease H-like"/>
    <property type="match status" value="1"/>
</dbReference>
<dbReference type="Pfam" id="PF13565">
    <property type="entry name" value="HTH_32"/>
    <property type="match status" value="1"/>
</dbReference>
<dbReference type="GO" id="GO:0003676">
    <property type="term" value="F:nucleic acid binding"/>
    <property type="evidence" value="ECO:0007669"/>
    <property type="project" value="InterPro"/>
</dbReference>
<dbReference type="NCBIfam" id="NF033545">
    <property type="entry name" value="transpos_IS630"/>
    <property type="match status" value="1"/>
</dbReference>
<dbReference type="InterPro" id="IPR036388">
    <property type="entry name" value="WH-like_DNA-bd_sf"/>
</dbReference>
<dbReference type="InterPro" id="IPR009057">
    <property type="entry name" value="Homeodomain-like_sf"/>
</dbReference>
<feature type="domain" description="Tc1-like transposase DDE" evidence="1">
    <location>
        <begin position="178"/>
        <end position="322"/>
    </location>
</feature>
<accession>A0A809Y5E6</accession>
<dbReference type="InterPro" id="IPR052702">
    <property type="entry name" value="MscS-like_channel"/>
</dbReference>
<dbReference type="Gene3D" id="3.30.420.10">
    <property type="entry name" value="Ribonuclease H-like superfamily/Ribonuclease H"/>
    <property type="match status" value="1"/>
</dbReference>
<dbReference type="InterPro" id="IPR012337">
    <property type="entry name" value="RNaseH-like_sf"/>
</dbReference>